<dbReference type="Gene3D" id="1.10.260.40">
    <property type="entry name" value="lambda repressor-like DNA-binding domains"/>
    <property type="match status" value="1"/>
</dbReference>
<dbReference type="GO" id="GO:0003677">
    <property type="term" value="F:DNA binding"/>
    <property type="evidence" value="ECO:0007669"/>
    <property type="project" value="InterPro"/>
</dbReference>
<dbReference type="InterPro" id="IPR001387">
    <property type="entry name" value="Cro/C1-type_HTH"/>
</dbReference>
<keyword evidence="3" id="KW-1185">Reference proteome</keyword>
<dbReference type="EMBL" id="HE964772">
    <property type="protein sequence ID" value="CCJ34974.1"/>
    <property type="molecule type" value="Genomic_DNA"/>
</dbReference>
<evidence type="ECO:0000313" key="3">
    <source>
        <dbReference type="Proteomes" id="UP000009007"/>
    </source>
</evidence>
<feature type="domain" description="HTH cro/C1-type" evidence="1">
    <location>
        <begin position="36"/>
        <end position="90"/>
    </location>
</feature>
<name>I7LL14_METBM</name>
<protein>
    <submittedName>
        <fullName evidence="2">Helix-turn-helix domain-containing protein</fullName>
    </submittedName>
</protein>
<dbReference type="Pfam" id="PF01381">
    <property type="entry name" value="HTH_3"/>
    <property type="match status" value="1"/>
</dbReference>
<dbReference type="CDD" id="cd00093">
    <property type="entry name" value="HTH_XRE"/>
    <property type="match status" value="1"/>
</dbReference>
<dbReference type="KEGG" id="mbg:BN140_0050"/>
<dbReference type="InterPro" id="IPR010982">
    <property type="entry name" value="Lambda_DNA-bd_dom_sf"/>
</dbReference>
<dbReference type="AlphaFoldDB" id="I7LL14"/>
<gene>
    <name evidence="2" type="ordered locus">BN140_0050</name>
</gene>
<dbReference type="STRING" id="1201294.BN140_0050"/>
<proteinExistence type="predicted"/>
<dbReference type="SMART" id="SM00530">
    <property type="entry name" value="HTH_XRE"/>
    <property type="match status" value="1"/>
</dbReference>
<dbReference type="Proteomes" id="UP000009007">
    <property type="component" value="Chromosome I"/>
</dbReference>
<dbReference type="HOGENOM" id="CLU_129113_0_0_2"/>
<dbReference type="PATRIC" id="fig|1201294.9.peg.59"/>
<organism evidence="2 3">
    <name type="scientific">Methanoculleus bourgensis (strain ATCC 43281 / DSM 3045 / OCM 15 / MS2)</name>
    <name type="common">Methanogenium bourgense</name>
    <dbReference type="NCBI Taxonomy" id="1201294"/>
    <lineage>
        <taxon>Archaea</taxon>
        <taxon>Methanobacteriati</taxon>
        <taxon>Methanobacteriota</taxon>
        <taxon>Stenosarchaea group</taxon>
        <taxon>Methanomicrobia</taxon>
        <taxon>Methanomicrobiales</taxon>
        <taxon>Methanomicrobiaceae</taxon>
        <taxon>Methanoculleus</taxon>
    </lineage>
</organism>
<dbReference type="PROSITE" id="PS50943">
    <property type="entry name" value="HTH_CROC1"/>
    <property type="match status" value="1"/>
</dbReference>
<evidence type="ECO:0000259" key="1">
    <source>
        <dbReference type="PROSITE" id="PS50943"/>
    </source>
</evidence>
<accession>I7LL14</accession>
<dbReference type="BioCyc" id="MBOU1201294:BN140_RS00250-MONOMER"/>
<dbReference type="SUPFAM" id="SSF47413">
    <property type="entry name" value="lambda repressor-like DNA-binding domains"/>
    <property type="match status" value="1"/>
</dbReference>
<reference evidence="3" key="1">
    <citation type="journal article" date="2012" name="J. Bacteriol.">
        <title>Complete genome sequence of the hydrogenotrophic, methanogenic archaeon Methanoculleus bourgensis strain MS2T, isolated from a sewage sludge digester.</title>
        <authorList>
            <person name="Maus I."/>
            <person name="Wibberg D."/>
            <person name="Stantscheff R."/>
            <person name="Eikmeyer F.G."/>
            <person name="Seffner A."/>
            <person name="Boelter J."/>
            <person name="Szczepanowski R."/>
            <person name="Blom J."/>
            <person name="Jaenicke S."/>
            <person name="Konig H."/>
            <person name="Puhler A."/>
            <person name="Schluter A."/>
        </authorList>
    </citation>
    <scope>NUCLEOTIDE SEQUENCE [LARGE SCALE GENOMIC DNA]</scope>
    <source>
        <strain evidence="3">ATCC 43281 / DSM 3045 / OCM 15 / MS2</strain>
    </source>
</reference>
<sequence>MSIKCDHTRKIISQIIYYNRVMLSRRIFETEFAEALQEELDRQDMTARELADLAGIPPATLYKLTSGKTDPRLSTVRKIVNALEPREKSFIAAIAARFLLDELDNRDITVGNRKYRIRGYSADSLEECIIAAVRADKEGALGIICAPILAPIVEKIVDCPVAIIKPHQKTLIEAIETIARRV</sequence>
<evidence type="ECO:0000313" key="2">
    <source>
        <dbReference type="EMBL" id="CCJ34974.1"/>
    </source>
</evidence>